<dbReference type="InterPro" id="IPR011008">
    <property type="entry name" value="Dimeric_a/b-barrel"/>
</dbReference>
<keyword evidence="3" id="KW-0804">Transcription</keyword>
<dbReference type="PANTHER" id="PTHR30154">
    <property type="entry name" value="LEUCINE-RESPONSIVE REGULATORY PROTEIN"/>
    <property type="match status" value="1"/>
</dbReference>
<proteinExistence type="predicted"/>
<accession>A0AA97AQ64</accession>
<dbReference type="GO" id="GO:0043565">
    <property type="term" value="F:sequence-specific DNA binding"/>
    <property type="evidence" value="ECO:0007669"/>
    <property type="project" value="InterPro"/>
</dbReference>
<dbReference type="SUPFAM" id="SSF46785">
    <property type="entry name" value="Winged helix' DNA-binding domain"/>
    <property type="match status" value="1"/>
</dbReference>
<dbReference type="Gene3D" id="1.10.10.10">
    <property type="entry name" value="Winged helix-like DNA-binding domain superfamily/Winged helix DNA-binding domain"/>
    <property type="match status" value="1"/>
</dbReference>
<dbReference type="AlphaFoldDB" id="A0AA97AQ64"/>
<protein>
    <submittedName>
        <fullName evidence="5">Lrp/AsnC family transcriptional regulator</fullName>
    </submittedName>
</protein>
<keyword evidence="2" id="KW-0238">DNA-binding</keyword>
<dbReference type="InterPro" id="IPR000485">
    <property type="entry name" value="AsnC-type_HTH_dom"/>
</dbReference>
<dbReference type="EMBL" id="CP053586">
    <property type="protein sequence ID" value="WNZ22938.1"/>
    <property type="molecule type" value="Genomic_DNA"/>
</dbReference>
<dbReference type="InterPro" id="IPR019887">
    <property type="entry name" value="Tscrpt_reg_AsnC/Lrp_C"/>
</dbReference>
<sequence>MSLDEIDSKVIQYLMSQGRITWSELAQLLELSAPAAADRVRRLEERQVIQGYTAQINPEAVGCELTAFIAVDLEHARHRAAFLQKIQQLPEVQECHHVTGENDYWLKVRCRNTKDLERLISDEIKGLSGILKTRTTIVLSTVKETSNLPIYKTQS</sequence>
<dbReference type="GO" id="GO:0005829">
    <property type="term" value="C:cytosol"/>
    <property type="evidence" value="ECO:0007669"/>
    <property type="project" value="TreeGrafter"/>
</dbReference>
<name>A0AA97AQ64_9CYAN</name>
<organism evidence="5">
    <name type="scientific">Leptolyngbya sp. NK1-12</name>
    <dbReference type="NCBI Taxonomy" id="2547451"/>
    <lineage>
        <taxon>Bacteria</taxon>
        <taxon>Bacillati</taxon>
        <taxon>Cyanobacteriota</taxon>
        <taxon>Cyanophyceae</taxon>
        <taxon>Leptolyngbyales</taxon>
        <taxon>Leptolyngbyaceae</taxon>
        <taxon>Leptolyngbya group</taxon>
        <taxon>Leptolyngbya</taxon>
    </lineage>
</organism>
<reference evidence="5" key="1">
    <citation type="submission" date="2020-05" db="EMBL/GenBank/DDBJ databases">
        <authorList>
            <person name="Zhu T."/>
            <person name="Keshari N."/>
            <person name="Lu X."/>
        </authorList>
    </citation>
    <scope>NUCLEOTIDE SEQUENCE</scope>
    <source>
        <strain evidence="5">NK1-12</strain>
    </source>
</reference>
<dbReference type="GO" id="GO:0043200">
    <property type="term" value="P:response to amino acid"/>
    <property type="evidence" value="ECO:0007669"/>
    <property type="project" value="TreeGrafter"/>
</dbReference>
<dbReference type="Pfam" id="PF13404">
    <property type="entry name" value="HTH_AsnC-type"/>
    <property type="match status" value="1"/>
</dbReference>
<gene>
    <name evidence="5" type="ORF">HJG54_08745</name>
</gene>
<keyword evidence="1" id="KW-0805">Transcription regulation</keyword>
<evidence type="ECO:0000256" key="1">
    <source>
        <dbReference type="ARBA" id="ARBA00023015"/>
    </source>
</evidence>
<dbReference type="SMART" id="SM00344">
    <property type="entry name" value="HTH_ASNC"/>
    <property type="match status" value="1"/>
</dbReference>
<dbReference type="InterPro" id="IPR036390">
    <property type="entry name" value="WH_DNA-bd_sf"/>
</dbReference>
<dbReference type="Pfam" id="PF01037">
    <property type="entry name" value="AsnC_trans_reg"/>
    <property type="match status" value="1"/>
</dbReference>
<dbReference type="RefSeq" id="WP_316434486.1">
    <property type="nucleotide sequence ID" value="NZ_CP053586.1"/>
</dbReference>
<evidence type="ECO:0000313" key="5">
    <source>
        <dbReference type="EMBL" id="WNZ22938.1"/>
    </source>
</evidence>
<evidence type="ECO:0000256" key="2">
    <source>
        <dbReference type="ARBA" id="ARBA00023125"/>
    </source>
</evidence>
<evidence type="ECO:0000259" key="4">
    <source>
        <dbReference type="PROSITE" id="PS50956"/>
    </source>
</evidence>
<dbReference type="PRINTS" id="PR00033">
    <property type="entry name" value="HTHASNC"/>
</dbReference>
<feature type="domain" description="HTH asnC-type" evidence="4">
    <location>
        <begin position="3"/>
        <end position="64"/>
    </location>
</feature>
<evidence type="ECO:0000256" key="3">
    <source>
        <dbReference type="ARBA" id="ARBA00023163"/>
    </source>
</evidence>
<dbReference type="SUPFAM" id="SSF54909">
    <property type="entry name" value="Dimeric alpha+beta barrel"/>
    <property type="match status" value="1"/>
</dbReference>
<dbReference type="InterPro" id="IPR036388">
    <property type="entry name" value="WH-like_DNA-bd_sf"/>
</dbReference>
<dbReference type="PROSITE" id="PS50956">
    <property type="entry name" value="HTH_ASNC_2"/>
    <property type="match status" value="1"/>
</dbReference>
<dbReference type="Gene3D" id="3.30.70.920">
    <property type="match status" value="1"/>
</dbReference>
<dbReference type="InterPro" id="IPR019888">
    <property type="entry name" value="Tscrpt_reg_AsnC-like"/>
</dbReference>
<dbReference type="PANTHER" id="PTHR30154:SF53">
    <property type="entry name" value="HTH-TYPE TRANSCRIPTIONAL REGULATOR LRPC"/>
    <property type="match status" value="1"/>
</dbReference>